<keyword evidence="3" id="KW-1185">Reference proteome</keyword>
<protein>
    <submittedName>
        <fullName evidence="2">Outer membrane lipoprotein-sorting protein</fullName>
    </submittedName>
</protein>
<name>A0A229FX03_9BURK</name>
<comment type="caution">
    <text evidence="2">The sequence shown here is derived from an EMBL/GenBank/DDBJ whole genome shotgun (WGS) entry which is preliminary data.</text>
</comment>
<reference evidence="2 3" key="1">
    <citation type="submission" date="2017-06" db="EMBL/GenBank/DDBJ databases">
        <title>Reclassification of a Polynucleobacter cosmopolitanus strain isolated from tropical Lake Victoria as Polynucleobacter victoriensis comb. nov.</title>
        <authorList>
            <person name="Hahn M.W."/>
        </authorList>
    </citation>
    <scope>NUCLEOTIDE SEQUENCE [LARGE SCALE GENOMIC DNA]</scope>
    <source>
        <strain evidence="2 3">MWH-MoIso2</strain>
    </source>
</reference>
<dbReference type="OrthoDB" id="6751304at2"/>
<dbReference type="EMBL" id="NJGG01000001">
    <property type="protein sequence ID" value="OXL16546.1"/>
    <property type="molecule type" value="Genomic_DNA"/>
</dbReference>
<keyword evidence="1" id="KW-0732">Signal</keyword>
<proteinExistence type="predicted"/>
<evidence type="ECO:0000313" key="3">
    <source>
        <dbReference type="Proteomes" id="UP000215188"/>
    </source>
</evidence>
<dbReference type="Pfam" id="PF07044">
    <property type="entry name" value="DUF1329"/>
    <property type="match status" value="1"/>
</dbReference>
<evidence type="ECO:0000313" key="2">
    <source>
        <dbReference type="EMBL" id="OXL16546.1"/>
    </source>
</evidence>
<keyword evidence="2" id="KW-0449">Lipoprotein</keyword>
<feature type="signal peptide" evidence="1">
    <location>
        <begin position="1"/>
        <end position="22"/>
    </location>
</feature>
<sequence length="435" mass="49297">MASIVPIAALLSALFFSTSVQAASEQDLQNSFDPYLKGFPQFPGVKPGLVIDKTNLEQYKAILDPGLQYVIQNDWHQIKVGPTTQFQINQKFIAATKQHLNKAQLGPRVGDIDQYISGRPFVEEPDVKDPRAGEKLAWNFRAGAGVGDSGVIYPFYWRYRDLMSGKIEKTVKFSFNILKFKHRIEEPAPDIKPNAADLAVAIYAKVYEPQDLKNTQLLILHADNDHKPQDAYMYLGFQRRVRRMAPGQYTDAFLGSDVMIEDFEGFNGRISDMKWHYKGAQNLLLPMFNHREMKLATDLPVEKDGYQFIDVNGQGGCFPDITWQLRKTFILEVEPLDPKHPISKRLFYLDAQSMHIVRTLIYDRKGQLWKVGTLGKTHPDAHLPENKDLGSPVDDVFSAVDVQTKHCTTGQFKTKVDPKANPPSLFQVQNLRGGD</sequence>
<dbReference type="AlphaFoldDB" id="A0A229FX03"/>
<feature type="chain" id="PRO_5012082032" evidence="1">
    <location>
        <begin position="23"/>
        <end position="435"/>
    </location>
</feature>
<evidence type="ECO:0000256" key="1">
    <source>
        <dbReference type="SAM" id="SignalP"/>
    </source>
</evidence>
<dbReference type="CDD" id="cd16329">
    <property type="entry name" value="LolA_like"/>
    <property type="match status" value="1"/>
</dbReference>
<organism evidence="2 3">
    <name type="scientific">Polynucleobacter cosmopolitanus</name>
    <dbReference type="NCBI Taxonomy" id="351345"/>
    <lineage>
        <taxon>Bacteria</taxon>
        <taxon>Pseudomonadati</taxon>
        <taxon>Pseudomonadota</taxon>
        <taxon>Betaproteobacteria</taxon>
        <taxon>Burkholderiales</taxon>
        <taxon>Burkholderiaceae</taxon>
        <taxon>Polynucleobacter</taxon>
    </lineage>
</organism>
<accession>A0A229FX03</accession>
<dbReference type="InterPro" id="IPR010752">
    <property type="entry name" value="DUF1329"/>
</dbReference>
<dbReference type="Proteomes" id="UP000215188">
    <property type="component" value="Unassembled WGS sequence"/>
</dbReference>
<dbReference type="Gene3D" id="2.50.20.10">
    <property type="entry name" value="Lipoprotein localisation LolA/LolB/LppX"/>
    <property type="match status" value="1"/>
</dbReference>
<gene>
    <name evidence="2" type="ORF">AOC33_02905</name>
</gene>